<dbReference type="Pfam" id="PF24389">
    <property type="entry name" value="ORC-CDC6-like"/>
    <property type="match status" value="1"/>
</dbReference>
<dbReference type="KEGG" id="chya:V22_39310"/>
<evidence type="ECO:0000313" key="2">
    <source>
        <dbReference type="EMBL" id="QDT66660.1"/>
    </source>
</evidence>
<dbReference type="OrthoDB" id="271711at2"/>
<dbReference type="EMBL" id="CP036316">
    <property type="protein sequence ID" value="QDT66660.1"/>
    <property type="molecule type" value="Genomic_DNA"/>
</dbReference>
<dbReference type="RefSeq" id="WP_145265917.1">
    <property type="nucleotide sequence ID" value="NZ_CP036316.1"/>
</dbReference>
<dbReference type="Proteomes" id="UP000319976">
    <property type="component" value="Chromosome"/>
</dbReference>
<evidence type="ECO:0000256" key="1">
    <source>
        <dbReference type="SAM" id="MobiDB-lite"/>
    </source>
</evidence>
<sequence>MSTLNNPFEYEAANNLPASKIATYFIDDFNYSRFIDSTRNVVIVGDRGSGKTMALMYNSLAVQKHASEELPRRLGIYVPCKTVLMKKKEQELLKDPDYASILSENFLTMSVLYHLVDDLSVIANLTEGCDVEQLKQEVAYSLGLELPPTPEFLTALKQAIQKEAREVQLVLNAPSLESDFPATRSFGTSVLPLLDTLRCIPKLRNAHFMFMLDDVHDLNDDQLRVVNSWIAYRDHSLFSIKIASARADQLHFKTPSGGSILEGHDFIQIDLEQPYHNEESNFGQLASKLITKRLKEAEIECSPEEFFPVSPTLEKELEEYREIVRKRAQEMYPEGPAKKINDYIYRFARAEWFRQRADHSNLPAYSGFQTLVYLSTGVIRNLLEPCYWMYDDAKSQSGSVSRIDPQIQRNRIIDRSKRIWERLEQLDRFIEGCSRSDAKRIHNLFDQLAVLFRKRLDEHESEPRAISFTISAMSEEDESDLMPLLEIARAAQLLYIRSGPAKERGKRESYYVPNRMLWPVRGLDPHGQHARVSIQAEHLRNATDGIAIPMDAKNSKKLKPKGQREFFDDE</sequence>
<keyword evidence="3" id="KW-1185">Reference proteome</keyword>
<dbReference type="InterPro" id="IPR056955">
    <property type="entry name" value="ORC-CDC6-like"/>
</dbReference>
<feature type="region of interest" description="Disordered" evidence="1">
    <location>
        <begin position="550"/>
        <end position="570"/>
    </location>
</feature>
<evidence type="ECO:0000313" key="3">
    <source>
        <dbReference type="Proteomes" id="UP000319976"/>
    </source>
</evidence>
<reference evidence="2 3" key="1">
    <citation type="submission" date="2019-02" db="EMBL/GenBank/DDBJ databases">
        <title>Deep-cultivation of Planctomycetes and their phenomic and genomic characterization uncovers novel biology.</title>
        <authorList>
            <person name="Wiegand S."/>
            <person name="Jogler M."/>
            <person name="Boedeker C."/>
            <person name="Pinto D."/>
            <person name="Vollmers J."/>
            <person name="Rivas-Marin E."/>
            <person name="Kohn T."/>
            <person name="Peeters S.H."/>
            <person name="Heuer A."/>
            <person name="Rast P."/>
            <person name="Oberbeckmann S."/>
            <person name="Bunk B."/>
            <person name="Jeske O."/>
            <person name="Meyerdierks A."/>
            <person name="Storesund J.E."/>
            <person name="Kallscheuer N."/>
            <person name="Luecker S."/>
            <person name="Lage O.M."/>
            <person name="Pohl T."/>
            <person name="Merkel B.J."/>
            <person name="Hornburger P."/>
            <person name="Mueller R.-W."/>
            <person name="Bruemmer F."/>
            <person name="Labrenz M."/>
            <person name="Spormann A.M."/>
            <person name="Op den Camp H."/>
            <person name="Overmann J."/>
            <person name="Amann R."/>
            <person name="Jetten M.S.M."/>
            <person name="Mascher T."/>
            <person name="Medema M.H."/>
            <person name="Devos D.P."/>
            <person name="Kaster A.-K."/>
            <person name="Ovreas L."/>
            <person name="Rohde M."/>
            <person name="Galperin M.Y."/>
            <person name="Jogler C."/>
        </authorList>
    </citation>
    <scope>NUCLEOTIDE SEQUENCE [LARGE SCALE GENOMIC DNA]</scope>
    <source>
        <strain evidence="2 3">V22</strain>
    </source>
</reference>
<dbReference type="AlphaFoldDB" id="A0A517TE59"/>
<gene>
    <name evidence="2" type="ORF">V22_39310</name>
</gene>
<organism evidence="2 3">
    <name type="scientific">Calycomorphotria hydatis</name>
    <dbReference type="NCBI Taxonomy" id="2528027"/>
    <lineage>
        <taxon>Bacteria</taxon>
        <taxon>Pseudomonadati</taxon>
        <taxon>Planctomycetota</taxon>
        <taxon>Planctomycetia</taxon>
        <taxon>Planctomycetales</taxon>
        <taxon>Planctomycetaceae</taxon>
        <taxon>Calycomorphotria</taxon>
    </lineage>
</organism>
<evidence type="ECO:0008006" key="4">
    <source>
        <dbReference type="Google" id="ProtNLM"/>
    </source>
</evidence>
<accession>A0A517TE59</accession>
<proteinExistence type="predicted"/>
<protein>
    <recommendedName>
        <fullName evidence="4">Orc1-like AAA ATPase domain-containing protein</fullName>
    </recommendedName>
</protein>
<name>A0A517TE59_9PLAN</name>